<dbReference type="SUPFAM" id="SSF55904">
    <property type="entry name" value="Ornithine decarboxylase C-terminal domain"/>
    <property type="match status" value="1"/>
</dbReference>
<protein>
    <submittedName>
        <fullName evidence="1">Uncharacterized protein</fullName>
    </submittedName>
</protein>
<evidence type="ECO:0000313" key="1">
    <source>
        <dbReference type="EMBL" id="ORV63246.1"/>
    </source>
</evidence>
<accession>A0A1X1V2B7</accession>
<comment type="caution">
    <text evidence="1">The sequence shown here is derived from an EMBL/GenBank/DDBJ whole genome shotgun (WGS) entry which is preliminary data.</text>
</comment>
<dbReference type="RefSeq" id="WP_036409751.1">
    <property type="nucleotide sequence ID" value="NZ_LQOX01000131.1"/>
</dbReference>
<proteinExistence type="predicted"/>
<dbReference type="EMBL" id="LQOX01000131">
    <property type="protein sequence ID" value="ORV63246.1"/>
    <property type="molecule type" value="Genomic_DNA"/>
</dbReference>
<organism evidence="1 2">
    <name type="scientific">Mycobacterium gastri</name>
    <dbReference type="NCBI Taxonomy" id="1777"/>
    <lineage>
        <taxon>Bacteria</taxon>
        <taxon>Bacillati</taxon>
        <taxon>Actinomycetota</taxon>
        <taxon>Actinomycetes</taxon>
        <taxon>Mycobacteriales</taxon>
        <taxon>Mycobacteriaceae</taxon>
        <taxon>Mycobacterium</taxon>
    </lineage>
</organism>
<gene>
    <name evidence="1" type="ORF">AWC07_16060</name>
</gene>
<reference evidence="1 2" key="1">
    <citation type="submission" date="2016-01" db="EMBL/GenBank/DDBJ databases">
        <title>The new phylogeny of the genus Mycobacterium.</title>
        <authorList>
            <person name="Tarcisio F."/>
            <person name="Conor M."/>
            <person name="Antonella G."/>
            <person name="Elisabetta G."/>
            <person name="Giulia F.S."/>
            <person name="Sara T."/>
            <person name="Anna F."/>
            <person name="Clotilde B."/>
            <person name="Roberto B."/>
            <person name="Veronica D.S."/>
            <person name="Fabio R."/>
            <person name="Monica P."/>
            <person name="Olivier J."/>
            <person name="Enrico T."/>
            <person name="Nicola S."/>
        </authorList>
    </citation>
    <scope>NUCLEOTIDE SEQUENCE [LARGE SCALE GENOMIC DNA]</scope>
    <source>
        <strain evidence="1 2">DSM 43505</strain>
    </source>
</reference>
<dbReference type="Proteomes" id="UP000193738">
    <property type="component" value="Unassembled WGS sequence"/>
</dbReference>
<sequence>MASGCRALALCVRSELARMPGLSLMGDEILRSPRAFASDSTHVTNDVVGRGLTGFRAADWLRERCGIHTELSGHRRVMLLISYADAMAALAEEHAGAKPRTVDDVPAWPDLRTETVMLPRDAFRGATDESLAELRVVAGR</sequence>
<dbReference type="AlphaFoldDB" id="A0A1X1V2B7"/>
<dbReference type="InterPro" id="IPR036633">
    <property type="entry name" value="Prn/Lys/Arg_de-COase_C_sf"/>
</dbReference>
<dbReference type="GO" id="GO:0003824">
    <property type="term" value="F:catalytic activity"/>
    <property type="evidence" value="ECO:0007669"/>
    <property type="project" value="InterPro"/>
</dbReference>
<dbReference type="STRING" id="1777.AWC07_16060"/>
<evidence type="ECO:0000313" key="2">
    <source>
        <dbReference type="Proteomes" id="UP000193738"/>
    </source>
</evidence>
<name>A0A1X1V2B7_MYCGS</name>
<keyword evidence="2" id="KW-1185">Reference proteome</keyword>